<evidence type="ECO:0000313" key="2">
    <source>
        <dbReference type="EMBL" id="SMP68688.1"/>
    </source>
</evidence>
<proteinExistence type="predicted"/>
<sequence length="58" mass="6301">MMRQDVTRTWGWPVAIAVVSLAGLVVGLVGEGIWDWLAAICLGLPVALSVWLGVLRRK</sequence>
<dbReference type="Proteomes" id="UP001158049">
    <property type="component" value="Unassembled WGS sequence"/>
</dbReference>
<dbReference type="EMBL" id="FXUL01000014">
    <property type="protein sequence ID" value="SMP68688.1"/>
    <property type="molecule type" value="Genomic_DNA"/>
</dbReference>
<evidence type="ECO:0008006" key="4">
    <source>
        <dbReference type="Google" id="ProtNLM"/>
    </source>
</evidence>
<evidence type="ECO:0000256" key="1">
    <source>
        <dbReference type="SAM" id="Phobius"/>
    </source>
</evidence>
<feature type="transmembrane region" description="Helical" evidence="1">
    <location>
        <begin position="36"/>
        <end position="55"/>
    </location>
</feature>
<protein>
    <recommendedName>
        <fullName evidence="4">DUF4175 domain-containing protein</fullName>
    </recommendedName>
</protein>
<feature type="transmembrane region" description="Helical" evidence="1">
    <location>
        <begin position="12"/>
        <end position="30"/>
    </location>
</feature>
<gene>
    <name evidence="2" type="ORF">SAMN06295970_11443</name>
</gene>
<evidence type="ECO:0000313" key="3">
    <source>
        <dbReference type="Proteomes" id="UP001158049"/>
    </source>
</evidence>
<accession>A0ABY1QGI0</accession>
<dbReference type="RefSeq" id="WP_283443516.1">
    <property type="nucleotide sequence ID" value="NZ_FXUL01000014.1"/>
</dbReference>
<comment type="caution">
    <text evidence="2">The sequence shown here is derived from an EMBL/GenBank/DDBJ whole genome shotgun (WGS) entry which is preliminary data.</text>
</comment>
<keyword evidence="1" id="KW-0812">Transmembrane</keyword>
<keyword evidence="1" id="KW-1133">Transmembrane helix</keyword>
<keyword evidence="1" id="KW-0472">Membrane</keyword>
<organism evidence="2 3">
    <name type="scientific">Noviherbaspirillum suwonense</name>
    <dbReference type="NCBI Taxonomy" id="1224511"/>
    <lineage>
        <taxon>Bacteria</taxon>
        <taxon>Pseudomonadati</taxon>
        <taxon>Pseudomonadota</taxon>
        <taxon>Betaproteobacteria</taxon>
        <taxon>Burkholderiales</taxon>
        <taxon>Oxalobacteraceae</taxon>
        <taxon>Noviherbaspirillum</taxon>
    </lineage>
</organism>
<name>A0ABY1QGI0_9BURK</name>
<keyword evidence="3" id="KW-1185">Reference proteome</keyword>
<reference evidence="2 3" key="1">
    <citation type="submission" date="2017-05" db="EMBL/GenBank/DDBJ databases">
        <authorList>
            <person name="Varghese N."/>
            <person name="Submissions S."/>
        </authorList>
    </citation>
    <scope>NUCLEOTIDE SEQUENCE [LARGE SCALE GENOMIC DNA]</scope>
    <source>
        <strain evidence="2 3">DSM 26001</strain>
    </source>
</reference>